<keyword evidence="3" id="KW-1185">Reference proteome</keyword>
<dbReference type="InterPro" id="IPR011034">
    <property type="entry name" value="Formyl_transferase-like_C_sf"/>
</dbReference>
<evidence type="ECO:0000259" key="1">
    <source>
        <dbReference type="Pfam" id="PF00551"/>
    </source>
</evidence>
<protein>
    <submittedName>
        <fullName evidence="2">Formyltransferase family protein</fullName>
    </submittedName>
</protein>
<sequence length="286" mass="31448">MVSAEPPMRVAIGGRGWLPVRAARLLGSLVAAGALQARIEVVRNDGDPGQDTWMPSLAALARRRGWRVHHTAETAGLGPRDIFLSLQHDVIVDCARLGGAAAYNLHFALLPHYRGSLTSLLPIRRGESQVGVTLHVLAPSVDAGPVIATRAFELPPFTTAYDLFQTYHRYGFELLKEHLEALLRGTVTATAQDDSAATTFYRSSVDFTDLEVGDFDRDAEQVRDWCRSLIFPPIQLPTYRGRRVVSCYVLRWNGVAAAPGTVLDEDPDQVIVACRRDLVCLEFATD</sequence>
<dbReference type="InterPro" id="IPR036477">
    <property type="entry name" value="Formyl_transf_N_sf"/>
</dbReference>
<dbReference type="Proteomes" id="UP001339911">
    <property type="component" value="Unassembled WGS sequence"/>
</dbReference>
<dbReference type="RefSeq" id="WP_331211896.1">
    <property type="nucleotide sequence ID" value="NZ_JAZGQL010000040.1"/>
</dbReference>
<dbReference type="InterPro" id="IPR002376">
    <property type="entry name" value="Formyl_transf_N"/>
</dbReference>
<dbReference type="EMBL" id="JAZGQL010000040">
    <property type="protein sequence ID" value="MEE6312015.1"/>
    <property type="molecule type" value="Genomic_DNA"/>
</dbReference>
<dbReference type="SUPFAM" id="SSF53328">
    <property type="entry name" value="Formyltransferase"/>
    <property type="match status" value="1"/>
</dbReference>
<organism evidence="2 3">
    <name type="scientific">Plantactinospora veratri</name>
    <dbReference type="NCBI Taxonomy" id="1436122"/>
    <lineage>
        <taxon>Bacteria</taxon>
        <taxon>Bacillati</taxon>
        <taxon>Actinomycetota</taxon>
        <taxon>Actinomycetes</taxon>
        <taxon>Micromonosporales</taxon>
        <taxon>Micromonosporaceae</taxon>
        <taxon>Plantactinospora</taxon>
    </lineage>
</organism>
<name>A0ABU7SQ33_9ACTN</name>
<dbReference type="Pfam" id="PF00551">
    <property type="entry name" value="Formyl_trans_N"/>
    <property type="match status" value="1"/>
</dbReference>
<dbReference type="PANTHER" id="PTHR11138:SF5">
    <property type="entry name" value="METHIONYL-TRNA FORMYLTRANSFERASE, MITOCHONDRIAL"/>
    <property type="match status" value="1"/>
</dbReference>
<proteinExistence type="predicted"/>
<evidence type="ECO:0000313" key="2">
    <source>
        <dbReference type="EMBL" id="MEE6312015.1"/>
    </source>
</evidence>
<dbReference type="PANTHER" id="PTHR11138">
    <property type="entry name" value="METHIONYL-TRNA FORMYLTRANSFERASE"/>
    <property type="match status" value="1"/>
</dbReference>
<comment type="caution">
    <text evidence="2">The sequence shown here is derived from an EMBL/GenBank/DDBJ whole genome shotgun (WGS) entry which is preliminary data.</text>
</comment>
<reference evidence="2 3" key="1">
    <citation type="submission" date="2024-01" db="EMBL/GenBank/DDBJ databases">
        <title>Genome insights into Plantactinospora veratri sp. nov.</title>
        <authorList>
            <person name="Wang L."/>
        </authorList>
    </citation>
    <scope>NUCLEOTIDE SEQUENCE [LARGE SCALE GENOMIC DNA]</scope>
    <source>
        <strain evidence="2 3">NEAU-FHS4</strain>
    </source>
</reference>
<feature type="domain" description="Formyl transferase N-terminal" evidence="1">
    <location>
        <begin position="103"/>
        <end position="175"/>
    </location>
</feature>
<dbReference type="SUPFAM" id="SSF50486">
    <property type="entry name" value="FMT C-terminal domain-like"/>
    <property type="match status" value="1"/>
</dbReference>
<accession>A0ABU7SQ33</accession>
<evidence type="ECO:0000313" key="3">
    <source>
        <dbReference type="Proteomes" id="UP001339911"/>
    </source>
</evidence>
<gene>
    <name evidence="2" type="ORF">V1634_34920</name>
</gene>
<dbReference type="Gene3D" id="3.40.50.12230">
    <property type="match status" value="1"/>
</dbReference>